<proteinExistence type="evidence at transcript level"/>
<keyword evidence="6" id="KW-0862">Zinc</keyword>
<dbReference type="EMBL" id="KR068527">
    <property type="protein sequence ID" value="AMO02544.1"/>
    <property type="molecule type" value="mRNA"/>
</dbReference>
<dbReference type="InterPro" id="IPR050753">
    <property type="entry name" value="Peptidase_M14_domain"/>
</dbReference>
<dbReference type="SUPFAM" id="SSF53187">
    <property type="entry name" value="Zn-dependent exopeptidases"/>
    <property type="match status" value="1"/>
</dbReference>
<dbReference type="SUPFAM" id="SSF49464">
    <property type="entry name" value="Carboxypeptidase regulatory domain-like"/>
    <property type="match status" value="1"/>
</dbReference>
<dbReference type="PANTHER" id="PTHR11532">
    <property type="entry name" value="PROTEASE M14 CARBOXYPEPTIDASE"/>
    <property type="match status" value="1"/>
</dbReference>
<dbReference type="Pfam" id="PF00246">
    <property type="entry name" value="Peptidase_M14"/>
    <property type="match status" value="1"/>
</dbReference>
<dbReference type="Gene3D" id="2.60.40.1120">
    <property type="entry name" value="Carboxypeptidase-like, regulatory domain"/>
    <property type="match status" value="1"/>
</dbReference>
<evidence type="ECO:0000256" key="4">
    <source>
        <dbReference type="ARBA" id="ARBA00022723"/>
    </source>
</evidence>
<sequence length="319" mass="36338">MPSMNPDGFEVAVEGQCSGNQGRYNARGFDLNRNFPDYFKTNNKQQQPESKAVRDWLHQIQFVLSGSIHGGALVASYPFDNSANSIFQTYGTPSLTPDDDVFRLLATTYSFNHENMHLGIPCWQDASGFPNGTTNGAAWYPLTGGMQDYSYVWGGCMELVFEVSCCKYPYRQELPRYWTDNRKALLRFLGEVHRGVKGIVKDPKNRPISRASMKVKGRDVGFHTTGRGEYWRILLPGTYVIEAYAEGYQPIEVKIVVNEKEVIVRNITMFPIRREQIRRNESHFNAVVRPPHPIRRQGPLSSIFSTITNRLNTWISILG</sequence>
<dbReference type="SMART" id="SM00631">
    <property type="entry name" value="Zn_pept"/>
    <property type="match status" value="1"/>
</dbReference>
<evidence type="ECO:0000259" key="9">
    <source>
        <dbReference type="PROSITE" id="PS52035"/>
    </source>
</evidence>
<evidence type="ECO:0000256" key="2">
    <source>
        <dbReference type="ARBA" id="ARBA00005988"/>
    </source>
</evidence>
<evidence type="ECO:0000256" key="5">
    <source>
        <dbReference type="ARBA" id="ARBA00022801"/>
    </source>
</evidence>
<dbReference type="InterPro" id="IPR057247">
    <property type="entry name" value="CARBOXYPEPT_ZN_2"/>
</dbReference>
<accession>A0A1S5QN51</accession>
<keyword evidence="4" id="KW-0479">Metal-binding</keyword>
<dbReference type="AlphaFoldDB" id="A0A1S5QN51"/>
<dbReference type="PROSITE" id="PS00133">
    <property type="entry name" value="CARBOXYPEPT_ZN_2"/>
    <property type="match status" value="1"/>
</dbReference>
<feature type="domain" description="Peptidase M14" evidence="9">
    <location>
        <begin position="1"/>
        <end position="192"/>
    </location>
</feature>
<feature type="active site" description="Proton donor/acceptor" evidence="8">
    <location>
        <position position="162"/>
    </location>
</feature>
<dbReference type="GO" id="GO:0006518">
    <property type="term" value="P:peptide metabolic process"/>
    <property type="evidence" value="ECO:0007669"/>
    <property type="project" value="TreeGrafter"/>
</dbReference>
<evidence type="ECO:0000313" key="10">
    <source>
        <dbReference type="EMBL" id="AMO02544.1"/>
    </source>
</evidence>
<keyword evidence="3 10" id="KW-0645">Protease</keyword>
<keyword evidence="3 10" id="KW-0121">Carboxypeptidase</keyword>
<dbReference type="Pfam" id="PF13620">
    <property type="entry name" value="CarboxypepD_reg"/>
    <property type="match status" value="1"/>
</dbReference>
<dbReference type="GO" id="GO:0005615">
    <property type="term" value="C:extracellular space"/>
    <property type="evidence" value="ECO:0007669"/>
    <property type="project" value="TreeGrafter"/>
</dbReference>
<evidence type="ECO:0000256" key="6">
    <source>
        <dbReference type="ARBA" id="ARBA00022833"/>
    </source>
</evidence>
<name>A0A1S5QN51_TITSE</name>
<dbReference type="CDD" id="cd11308">
    <property type="entry name" value="Peptidase_M14NE-CP-C_like"/>
    <property type="match status" value="1"/>
</dbReference>
<evidence type="ECO:0000256" key="8">
    <source>
        <dbReference type="PROSITE-ProRule" id="PRU01379"/>
    </source>
</evidence>
<dbReference type="GO" id="GO:0016485">
    <property type="term" value="P:protein processing"/>
    <property type="evidence" value="ECO:0007669"/>
    <property type="project" value="TreeGrafter"/>
</dbReference>
<comment type="similarity">
    <text evidence="2 8">Belongs to the peptidase M14 family.</text>
</comment>
<keyword evidence="5" id="KW-0378">Hydrolase</keyword>
<evidence type="ECO:0000256" key="7">
    <source>
        <dbReference type="ARBA" id="ARBA00023180"/>
    </source>
</evidence>
<dbReference type="GO" id="GO:0004181">
    <property type="term" value="F:metallocarboxypeptidase activity"/>
    <property type="evidence" value="ECO:0007669"/>
    <property type="project" value="InterPro"/>
</dbReference>
<organism evidence="10">
    <name type="scientific">Tityus serrulatus</name>
    <name type="common">Brazilian yellow scorpion</name>
    <dbReference type="NCBI Taxonomy" id="6887"/>
    <lineage>
        <taxon>Eukaryota</taxon>
        <taxon>Metazoa</taxon>
        <taxon>Ecdysozoa</taxon>
        <taxon>Arthropoda</taxon>
        <taxon>Chelicerata</taxon>
        <taxon>Arachnida</taxon>
        <taxon>Scorpiones</taxon>
        <taxon>Buthida</taxon>
        <taxon>Buthoidea</taxon>
        <taxon>Buthidae</taxon>
        <taxon>Tityus</taxon>
    </lineage>
</organism>
<dbReference type="InterPro" id="IPR000834">
    <property type="entry name" value="Peptidase_M14"/>
</dbReference>
<dbReference type="PANTHER" id="PTHR11532:SF84">
    <property type="entry name" value="CARBOXYPEPTIDASE M"/>
    <property type="match status" value="1"/>
</dbReference>
<dbReference type="GO" id="GO:0008270">
    <property type="term" value="F:zinc ion binding"/>
    <property type="evidence" value="ECO:0007669"/>
    <property type="project" value="InterPro"/>
</dbReference>
<reference evidence="10" key="1">
    <citation type="submission" date="2015-04" db="EMBL/GenBank/DDBJ databases">
        <title>Proteases from Tityus serrulatus venom gland: venom proteases and peptide maturation.</title>
        <authorList>
            <person name="Carmo A.O."/>
            <person name="Martins A.P.V."/>
            <person name="Oliveira-Mendes B.B.R."/>
            <person name="Horta C.C.R."/>
            <person name="Dantas A.E."/>
            <person name="Kalapothakis E."/>
        </authorList>
    </citation>
    <scope>NUCLEOTIDE SEQUENCE</scope>
</reference>
<dbReference type="InterPro" id="IPR008969">
    <property type="entry name" value="CarboxyPept-like_regulatory"/>
</dbReference>
<dbReference type="PROSITE" id="PS52035">
    <property type="entry name" value="PEPTIDASE_M14"/>
    <property type="match status" value="1"/>
</dbReference>
<comment type="cofactor">
    <cofactor evidence="1">
        <name>Zn(2+)</name>
        <dbReference type="ChEBI" id="CHEBI:29105"/>
    </cofactor>
</comment>
<protein>
    <submittedName>
        <fullName evidence="10">Carboxypeptidase M</fullName>
    </submittedName>
</protein>
<evidence type="ECO:0000256" key="1">
    <source>
        <dbReference type="ARBA" id="ARBA00001947"/>
    </source>
</evidence>
<keyword evidence="7" id="KW-0325">Glycoprotein</keyword>
<evidence type="ECO:0000256" key="3">
    <source>
        <dbReference type="ARBA" id="ARBA00022645"/>
    </source>
</evidence>
<dbReference type="Gene3D" id="3.40.630.10">
    <property type="entry name" value="Zn peptidases"/>
    <property type="match status" value="1"/>
</dbReference>